<reference evidence="2 3" key="1">
    <citation type="submission" date="2018-01" db="EMBL/GenBank/DDBJ databases">
        <title>Whole genome analyses suggest that Burkholderia sensu lato contains two further novel genera in the rhizoxinica-symbiotica group Mycetohabitans gen. nov., and Trinickia gen. nov.: implications for the evolution of diazotrophy and nodulation in the Burkholderiaceae.</title>
        <authorList>
            <person name="Estrada-de los Santos P."/>
            <person name="Palmer M."/>
            <person name="Chavez-Ramirez B."/>
            <person name="Beukes C."/>
            <person name="Steenkamp E.T."/>
            <person name="Hirsch A.M."/>
            <person name="Manyaka P."/>
            <person name="Maluk M."/>
            <person name="Lafos M."/>
            <person name="Crook M."/>
            <person name="Gross E."/>
            <person name="Simon M.F."/>
            <person name="Bueno dos Reis Junior F."/>
            <person name="Poole P.S."/>
            <person name="Venter S.N."/>
            <person name="James E.K."/>
        </authorList>
    </citation>
    <scope>NUCLEOTIDE SEQUENCE [LARGE SCALE GENOMIC DNA]</scope>
    <source>
        <strain evidence="2 3">GIMN1.004</strain>
    </source>
</reference>
<proteinExistence type="predicted"/>
<name>A0A2N7W0W1_9BURK</name>
<dbReference type="Proteomes" id="UP000235616">
    <property type="component" value="Unassembled WGS sequence"/>
</dbReference>
<keyword evidence="1" id="KW-0732">Signal</keyword>
<keyword evidence="3" id="KW-1185">Reference proteome</keyword>
<protein>
    <submittedName>
        <fullName evidence="2">Uncharacterized protein</fullName>
    </submittedName>
</protein>
<sequence length="188" mass="18424">MMKPSLALVLAVSALASAPAFAARACNPQVEANIKAEQSAAIAKDASDAAAPLHDLQQSPVTSASGGAFGCVSSIWPTINTGFHLPTMDQIINGVMTTAIQKACTAARNEIAGATSGINATAQQVTGQINTATAGVTNSIPGMPSMGGSVGVTTGAGGVTVNGAPSGAVSGQASAPVTSGWNTIRSLF</sequence>
<evidence type="ECO:0000313" key="2">
    <source>
        <dbReference type="EMBL" id="PMS23056.1"/>
    </source>
</evidence>
<organism evidence="2 3">
    <name type="scientific">Trinickia dabaoshanensis</name>
    <dbReference type="NCBI Taxonomy" id="564714"/>
    <lineage>
        <taxon>Bacteria</taxon>
        <taxon>Pseudomonadati</taxon>
        <taxon>Pseudomonadota</taxon>
        <taxon>Betaproteobacteria</taxon>
        <taxon>Burkholderiales</taxon>
        <taxon>Burkholderiaceae</taxon>
        <taxon>Trinickia</taxon>
    </lineage>
</organism>
<comment type="caution">
    <text evidence="2">The sequence shown here is derived from an EMBL/GenBank/DDBJ whole genome shotgun (WGS) entry which is preliminary data.</text>
</comment>
<feature type="chain" id="PRO_5014627186" evidence="1">
    <location>
        <begin position="23"/>
        <end position="188"/>
    </location>
</feature>
<evidence type="ECO:0000256" key="1">
    <source>
        <dbReference type="SAM" id="SignalP"/>
    </source>
</evidence>
<dbReference type="AlphaFoldDB" id="A0A2N7W0W1"/>
<dbReference type="RefSeq" id="WP_102643746.1">
    <property type="nucleotide sequence ID" value="NZ_PNYA01000002.1"/>
</dbReference>
<gene>
    <name evidence="2" type="ORF">C0Z18_02205</name>
</gene>
<feature type="signal peptide" evidence="1">
    <location>
        <begin position="1"/>
        <end position="22"/>
    </location>
</feature>
<evidence type="ECO:0000313" key="3">
    <source>
        <dbReference type="Proteomes" id="UP000235616"/>
    </source>
</evidence>
<dbReference type="EMBL" id="PNYA01000002">
    <property type="protein sequence ID" value="PMS23056.1"/>
    <property type="molecule type" value="Genomic_DNA"/>
</dbReference>
<accession>A0A2N7W0W1</accession>